<dbReference type="InterPro" id="IPR013783">
    <property type="entry name" value="Ig-like_fold"/>
</dbReference>
<protein>
    <submittedName>
        <fullName evidence="3">MSP domain-containing protein</fullName>
    </submittedName>
</protein>
<proteinExistence type="predicted"/>
<dbReference type="Gene3D" id="2.60.40.10">
    <property type="entry name" value="Immunoglobulins"/>
    <property type="match status" value="1"/>
</dbReference>
<name>A0A183U5N1_TOXCA</name>
<dbReference type="SUPFAM" id="SSF49354">
    <property type="entry name" value="PapD-like"/>
    <property type="match status" value="1"/>
</dbReference>
<evidence type="ECO:0000313" key="2">
    <source>
        <dbReference type="Proteomes" id="UP000050794"/>
    </source>
</evidence>
<dbReference type="AlphaFoldDB" id="A0A183U5N1"/>
<dbReference type="InterPro" id="IPR008962">
    <property type="entry name" value="PapD-like_sf"/>
</dbReference>
<dbReference type="Proteomes" id="UP000050794">
    <property type="component" value="Unassembled WGS sequence"/>
</dbReference>
<accession>A0A183U5N1</accession>
<evidence type="ECO:0000313" key="1">
    <source>
        <dbReference type="EMBL" id="VDM29518.1"/>
    </source>
</evidence>
<reference evidence="3" key="1">
    <citation type="submission" date="2016-06" db="UniProtKB">
        <authorList>
            <consortium name="WormBaseParasite"/>
        </authorList>
    </citation>
    <scope>IDENTIFICATION</scope>
</reference>
<keyword evidence="2" id="KW-1185">Reference proteome</keyword>
<evidence type="ECO:0000313" key="3">
    <source>
        <dbReference type="WBParaSite" id="TCNE_0000380101-mRNA-1"/>
    </source>
</evidence>
<dbReference type="WBParaSite" id="TCNE_0000380101-mRNA-1">
    <property type="protein sequence ID" value="TCNE_0000380101-mRNA-1"/>
    <property type="gene ID" value="TCNE_0000380101"/>
</dbReference>
<organism evidence="2 3">
    <name type="scientific">Toxocara canis</name>
    <name type="common">Canine roundworm</name>
    <dbReference type="NCBI Taxonomy" id="6265"/>
    <lineage>
        <taxon>Eukaryota</taxon>
        <taxon>Metazoa</taxon>
        <taxon>Ecdysozoa</taxon>
        <taxon>Nematoda</taxon>
        <taxon>Chromadorea</taxon>
        <taxon>Rhabditida</taxon>
        <taxon>Spirurina</taxon>
        <taxon>Ascaridomorpha</taxon>
        <taxon>Ascaridoidea</taxon>
        <taxon>Toxocaridae</taxon>
        <taxon>Toxocara</taxon>
    </lineage>
</organism>
<reference evidence="1 2" key="2">
    <citation type="submission" date="2018-11" db="EMBL/GenBank/DDBJ databases">
        <authorList>
            <consortium name="Pathogen Informatics"/>
        </authorList>
    </citation>
    <scope>NUCLEOTIDE SEQUENCE [LARGE SCALE GENOMIC DNA]</scope>
</reference>
<sequence length="66" mass="7359">MTSPRDTTEPVLSIDPDAAHFLITGGKSEHMLVNTGEKRIAVKVRIPTFPYTIMNVLCIYFPLPIT</sequence>
<gene>
    <name evidence="1" type="ORF">TCNE_LOCUS3801</name>
</gene>
<dbReference type="EMBL" id="UYWY01005334">
    <property type="protein sequence ID" value="VDM29518.1"/>
    <property type="molecule type" value="Genomic_DNA"/>
</dbReference>